<proteinExistence type="predicted"/>
<sequence>MNWKDSIDLIKKLVGGRIKEADVVLRIDEKALNFNKIWITVENEGKEYFIEFEGGLYIEELKSSNEDLKKSPKAILREIISKLEKQYEKGVPKEAILDEAKMVGISQAEVENSLLKLREMGEIYCPRPDHYRVVHEY</sequence>
<dbReference type="KEGG" id="gac:GACE_0864"/>
<accession>A0A0A7GG56</accession>
<evidence type="ECO:0000313" key="2">
    <source>
        <dbReference type="Proteomes" id="UP000030624"/>
    </source>
</evidence>
<gene>
    <name evidence="1" type="ORF">GACE_0864</name>
</gene>
<dbReference type="AlphaFoldDB" id="A0A0A7GG56"/>
<dbReference type="EMBL" id="CP009552">
    <property type="protein sequence ID" value="AIY89912.1"/>
    <property type="molecule type" value="Genomic_DNA"/>
</dbReference>
<keyword evidence="1" id="KW-0067">ATP-binding</keyword>
<reference evidence="1 2" key="1">
    <citation type="journal article" date="2015" name="Appl. Environ. Microbiol.">
        <title>The Geoglobus acetivorans genome: Fe(III) reduction, acetate utilization, autotrophic growth, and degradation of aromatic compounds in a hyperthermophilic archaeon.</title>
        <authorList>
            <person name="Mardanov A.V."/>
            <person name="Slododkina G.B."/>
            <person name="Slobodkin A.I."/>
            <person name="Beletsky A.V."/>
            <person name="Gavrilov S.N."/>
            <person name="Kublanov I.V."/>
            <person name="Bonch-Osmolovskaya E.A."/>
            <person name="Skryabin K.G."/>
            <person name="Ravin N.V."/>
        </authorList>
    </citation>
    <scope>NUCLEOTIDE SEQUENCE [LARGE SCALE GENOMIC DNA]</scope>
    <source>
        <strain evidence="1 2">SBH6</strain>
    </source>
</reference>
<dbReference type="eggNOG" id="arCOG00439">
    <property type="taxonomic scope" value="Archaea"/>
</dbReference>
<dbReference type="InterPro" id="IPR036388">
    <property type="entry name" value="WH-like_DNA-bd_sf"/>
</dbReference>
<dbReference type="STRING" id="565033.GACE_0864"/>
<name>A0A0A7GG56_GEOAI</name>
<keyword evidence="1" id="KW-0347">Helicase</keyword>
<evidence type="ECO:0000313" key="1">
    <source>
        <dbReference type="EMBL" id="AIY89912.1"/>
    </source>
</evidence>
<dbReference type="HOGENOM" id="CLU_1860626_0_0_2"/>
<dbReference type="RefSeq" id="WP_048091466.1">
    <property type="nucleotide sequence ID" value="NZ_CP009552.1"/>
</dbReference>
<dbReference type="GeneID" id="24797459"/>
<dbReference type="Proteomes" id="UP000030624">
    <property type="component" value="Chromosome"/>
</dbReference>
<dbReference type="GO" id="GO:0004386">
    <property type="term" value="F:helicase activity"/>
    <property type="evidence" value="ECO:0007669"/>
    <property type="project" value="UniProtKB-KW"/>
</dbReference>
<organism evidence="1 2">
    <name type="scientific">Geoglobus acetivorans</name>
    <dbReference type="NCBI Taxonomy" id="565033"/>
    <lineage>
        <taxon>Archaea</taxon>
        <taxon>Methanobacteriati</taxon>
        <taxon>Methanobacteriota</taxon>
        <taxon>Archaeoglobi</taxon>
        <taxon>Archaeoglobales</taxon>
        <taxon>Archaeoglobaceae</taxon>
        <taxon>Geoglobus</taxon>
    </lineage>
</organism>
<protein>
    <submittedName>
        <fullName evidence="1">DNA replication helicase protein MCM</fullName>
    </submittedName>
</protein>
<keyword evidence="1" id="KW-0378">Hydrolase</keyword>
<keyword evidence="1" id="KW-0547">Nucleotide-binding</keyword>
<dbReference type="Gene3D" id="1.10.10.10">
    <property type="entry name" value="Winged helix-like DNA-binding domain superfamily/Winged helix DNA-binding domain"/>
    <property type="match status" value="1"/>
</dbReference>